<dbReference type="PANTHER" id="PTHR43649">
    <property type="entry name" value="ARABINOSE-BINDING PROTEIN-RELATED"/>
    <property type="match status" value="1"/>
</dbReference>
<dbReference type="Gene3D" id="3.40.190.10">
    <property type="entry name" value="Periplasmic binding protein-like II"/>
    <property type="match status" value="2"/>
</dbReference>
<keyword evidence="4" id="KW-0564">Palmitate</keyword>
<evidence type="ECO:0000256" key="2">
    <source>
        <dbReference type="ARBA" id="ARBA00022729"/>
    </source>
</evidence>
<dbReference type="RefSeq" id="WP_013485659.1">
    <property type="nucleotide sequence ID" value="NC_014828.1"/>
</dbReference>
<reference evidence="6 7" key="1">
    <citation type="submission" date="2010-12" db="EMBL/GenBank/DDBJ databases">
        <title>Complete sequence of Ethanoligenens harbinense YUAN-3.</title>
        <authorList>
            <person name="Lucas S."/>
            <person name="Copeland A."/>
            <person name="Lapidus A."/>
            <person name="Cheng J.-F."/>
            <person name="Bruce D."/>
            <person name="Goodwin L."/>
            <person name="Pitluck S."/>
            <person name="Chertkov O."/>
            <person name="Misra M."/>
            <person name="Detter J.C."/>
            <person name="Han C."/>
            <person name="Tapia R."/>
            <person name="Land M."/>
            <person name="Hauser L."/>
            <person name="Jeffries C."/>
            <person name="Kyrpides N."/>
            <person name="Ivanova N."/>
            <person name="Mikhailova N."/>
            <person name="Wang A."/>
            <person name="Mouttaki H."/>
            <person name="He Z."/>
            <person name="Zhou J."/>
            <person name="Hemme C.L."/>
            <person name="Woyke T."/>
        </authorList>
    </citation>
    <scope>NUCLEOTIDE SEQUENCE [LARGE SCALE GENOMIC DNA]</scope>
    <source>
        <strain evidence="7">DSM 18485 / JCM 12961 / CGMCC 1.5033 / YUAN-3</strain>
    </source>
</reference>
<evidence type="ECO:0000256" key="5">
    <source>
        <dbReference type="ARBA" id="ARBA00023288"/>
    </source>
</evidence>
<protein>
    <submittedName>
        <fullName evidence="6">Extracellular solute-binding protein family 1</fullName>
    </submittedName>
</protein>
<evidence type="ECO:0000256" key="3">
    <source>
        <dbReference type="ARBA" id="ARBA00023136"/>
    </source>
</evidence>
<proteinExistence type="predicted"/>
<evidence type="ECO:0000313" key="7">
    <source>
        <dbReference type="Proteomes" id="UP000001551"/>
    </source>
</evidence>
<keyword evidence="7" id="KW-1185">Reference proteome</keyword>
<keyword evidence="1" id="KW-1003">Cell membrane</keyword>
<sequence length="434" mass="48040">MKNDLNRMLSMVLCAGLILGTVIFSVGCQSTSGKVTVELFQYKPEAVKTFQAIAKKFNAENPDINLIVTSPNDAITILKTRLIKNDLPDIIGIGGDINYSNFLDADMLLNISDYKGLDTIKDAYKEMDKQLELVPKEGVYAVPYAANASGILYNKQIFQQHGWTIPTTWDELIALCEKIKAAGITPFYFGMKDTWTTLAPWNAIAVDLVSPDICQHVNMGRATFQQAYSEVADKEKALLQYGQKDPFAYGYNDACTAFAKGQSAMFAIGSYAVPQITSVNPNLQLDSFVMPASNNAAQNKLNSGNDLQFSVMKSTKHKAACYRVLDFLLKDKTVQSYVDEQNAVPCKEGDFKMSSVLDSMQPYIKQGKMADYQDHHYPSEMSVDALIQTFLLGQSKEAFLSGFDKDWKRYNQDTIAKLQAYEAEHGAAASSSAS</sequence>
<dbReference type="EMBL" id="CP002400">
    <property type="protein sequence ID" value="ADU27308.1"/>
    <property type="molecule type" value="Genomic_DNA"/>
</dbReference>
<dbReference type="STRING" id="663278.Ethha_1783"/>
<dbReference type="eggNOG" id="COG1653">
    <property type="taxonomic scope" value="Bacteria"/>
</dbReference>
<evidence type="ECO:0000313" key="6">
    <source>
        <dbReference type="EMBL" id="ADU27308.1"/>
    </source>
</evidence>
<dbReference type="SUPFAM" id="SSF53850">
    <property type="entry name" value="Periplasmic binding protein-like II"/>
    <property type="match status" value="1"/>
</dbReference>
<organism evidence="6 7">
    <name type="scientific">Ethanoligenens harbinense (strain DSM 18485 / JCM 12961 / CGMCC 1.5033 / YUAN-3)</name>
    <dbReference type="NCBI Taxonomy" id="663278"/>
    <lineage>
        <taxon>Bacteria</taxon>
        <taxon>Bacillati</taxon>
        <taxon>Bacillota</taxon>
        <taxon>Clostridia</taxon>
        <taxon>Eubacteriales</taxon>
        <taxon>Oscillospiraceae</taxon>
        <taxon>Ethanoligenens</taxon>
    </lineage>
</organism>
<dbReference type="Proteomes" id="UP000001551">
    <property type="component" value="Chromosome"/>
</dbReference>
<dbReference type="InterPro" id="IPR006059">
    <property type="entry name" value="SBP"/>
</dbReference>
<dbReference type="KEGG" id="eha:Ethha_1783"/>
<dbReference type="PANTHER" id="PTHR43649:SF33">
    <property type="entry name" value="POLYGALACTURONAN_RHAMNOGALACTURONAN-BINDING PROTEIN YTCQ"/>
    <property type="match status" value="1"/>
</dbReference>
<gene>
    <name evidence="6" type="ordered locus">Ethha_1783</name>
</gene>
<dbReference type="AlphaFoldDB" id="E6U9M2"/>
<keyword evidence="2" id="KW-0732">Signal</keyword>
<dbReference type="InterPro" id="IPR050490">
    <property type="entry name" value="Bact_solute-bd_prot1"/>
</dbReference>
<keyword evidence="3" id="KW-0472">Membrane</keyword>
<evidence type="ECO:0000256" key="4">
    <source>
        <dbReference type="ARBA" id="ARBA00023139"/>
    </source>
</evidence>
<dbReference type="Pfam" id="PF01547">
    <property type="entry name" value="SBP_bac_1"/>
    <property type="match status" value="1"/>
</dbReference>
<dbReference type="PROSITE" id="PS51257">
    <property type="entry name" value="PROKAR_LIPOPROTEIN"/>
    <property type="match status" value="1"/>
</dbReference>
<dbReference type="HOGENOM" id="CLU_031285_12_3_9"/>
<keyword evidence="5" id="KW-0449">Lipoprotein</keyword>
<name>E6U9M2_ETHHY</name>
<evidence type="ECO:0000256" key="1">
    <source>
        <dbReference type="ARBA" id="ARBA00022475"/>
    </source>
</evidence>
<accession>E6U9M2</accession>